<dbReference type="Proteomes" id="UP000821853">
    <property type="component" value="Unassembled WGS sequence"/>
</dbReference>
<dbReference type="EMBL" id="JABSTR010001085">
    <property type="protein sequence ID" value="KAH9383410.1"/>
    <property type="molecule type" value="Genomic_DNA"/>
</dbReference>
<keyword evidence="2" id="KW-1185">Reference proteome</keyword>
<gene>
    <name evidence="1" type="ORF">HPB48_024652</name>
</gene>
<comment type="caution">
    <text evidence="1">The sequence shown here is derived from an EMBL/GenBank/DDBJ whole genome shotgun (WGS) entry which is preliminary data.</text>
</comment>
<name>A0A9J6H8K1_HAELO</name>
<dbReference type="VEuPathDB" id="VectorBase:HLOH_050922"/>
<organism evidence="1 2">
    <name type="scientific">Haemaphysalis longicornis</name>
    <name type="common">Bush tick</name>
    <dbReference type="NCBI Taxonomy" id="44386"/>
    <lineage>
        <taxon>Eukaryota</taxon>
        <taxon>Metazoa</taxon>
        <taxon>Ecdysozoa</taxon>
        <taxon>Arthropoda</taxon>
        <taxon>Chelicerata</taxon>
        <taxon>Arachnida</taxon>
        <taxon>Acari</taxon>
        <taxon>Parasitiformes</taxon>
        <taxon>Ixodida</taxon>
        <taxon>Ixodoidea</taxon>
        <taxon>Ixodidae</taxon>
        <taxon>Haemaphysalinae</taxon>
        <taxon>Haemaphysalis</taxon>
    </lineage>
</organism>
<accession>A0A9J6H8K1</accession>
<dbReference type="AlphaFoldDB" id="A0A9J6H8K1"/>
<evidence type="ECO:0000313" key="2">
    <source>
        <dbReference type="Proteomes" id="UP000821853"/>
    </source>
</evidence>
<proteinExistence type="predicted"/>
<sequence>MANAKRKSTKTLRVPFDDPDPYRHLNLWNRRLRIQSAFRPRGRPKTLKAKLKVVQREIEQYTAELASYSGLRMCEKIKRFNKLS</sequence>
<evidence type="ECO:0000313" key="1">
    <source>
        <dbReference type="EMBL" id="KAH9383410.1"/>
    </source>
</evidence>
<reference evidence="1 2" key="1">
    <citation type="journal article" date="2020" name="Cell">
        <title>Large-Scale Comparative Analyses of Tick Genomes Elucidate Their Genetic Diversity and Vector Capacities.</title>
        <authorList>
            <consortium name="Tick Genome and Microbiome Consortium (TIGMIC)"/>
            <person name="Jia N."/>
            <person name="Wang J."/>
            <person name="Shi W."/>
            <person name="Du L."/>
            <person name="Sun Y."/>
            <person name="Zhan W."/>
            <person name="Jiang J.F."/>
            <person name="Wang Q."/>
            <person name="Zhang B."/>
            <person name="Ji P."/>
            <person name="Bell-Sakyi L."/>
            <person name="Cui X.M."/>
            <person name="Yuan T.T."/>
            <person name="Jiang B.G."/>
            <person name="Yang W.F."/>
            <person name="Lam T.T."/>
            <person name="Chang Q.C."/>
            <person name="Ding S.J."/>
            <person name="Wang X.J."/>
            <person name="Zhu J.G."/>
            <person name="Ruan X.D."/>
            <person name="Zhao L."/>
            <person name="Wei J.T."/>
            <person name="Ye R.Z."/>
            <person name="Que T.C."/>
            <person name="Du C.H."/>
            <person name="Zhou Y.H."/>
            <person name="Cheng J.X."/>
            <person name="Dai P.F."/>
            <person name="Guo W.B."/>
            <person name="Han X.H."/>
            <person name="Huang E.J."/>
            <person name="Li L.F."/>
            <person name="Wei W."/>
            <person name="Gao Y.C."/>
            <person name="Liu J.Z."/>
            <person name="Shao H.Z."/>
            <person name="Wang X."/>
            <person name="Wang C.C."/>
            <person name="Yang T.C."/>
            <person name="Huo Q.B."/>
            <person name="Li W."/>
            <person name="Chen H.Y."/>
            <person name="Chen S.E."/>
            <person name="Zhou L.G."/>
            <person name="Ni X.B."/>
            <person name="Tian J.H."/>
            <person name="Sheng Y."/>
            <person name="Liu T."/>
            <person name="Pan Y.S."/>
            <person name="Xia L.Y."/>
            <person name="Li J."/>
            <person name="Zhao F."/>
            <person name="Cao W.C."/>
        </authorList>
    </citation>
    <scope>NUCLEOTIDE SEQUENCE [LARGE SCALE GENOMIC DNA]</scope>
    <source>
        <strain evidence="1">HaeL-2018</strain>
    </source>
</reference>
<protein>
    <submittedName>
        <fullName evidence="1">Uncharacterized protein</fullName>
    </submittedName>
</protein>